<reference evidence="2 3" key="1">
    <citation type="submission" date="2020-07" db="EMBL/GenBank/DDBJ databases">
        <authorList>
            <person name="Shneider M.M."/>
            <person name="Timoshina O.V."/>
            <person name="Evseev P.V."/>
            <person name="Shelenkov A.A."/>
            <person name="Mikhailova Y.V."/>
            <person name="Yanushevich Y."/>
            <person name="Shagin D.A."/>
            <person name="Miroshnikov K.A."/>
        </authorList>
    </citation>
    <scope>NUCLEOTIDE SEQUENCE [LARGE SCALE GENOMIC DNA]</scope>
</reference>
<dbReference type="InterPro" id="IPR004843">
    <property type="entry name" value="Calcineurin-like_PHP"/>
</dbReference>
<feature type="domain" description="Calcineurin-like phosphoesterase" evidence="1">
    <location>
        <begin position="72"/>
        <end position="177"/>
    </location>
</feature>
<gene>
    <name evidence="2" type="ORF">Aristophanes_00026</name>
</gene>
<dbReference type="Proteomes" id="UP000516232">
    <property type="component" value="Segment"/>
</dbReference>
<keyword evidence="3" id="KW-1185">Reference proteome</keyword>
<protein>
    <submittedName>
        <fullName evidence="2">Putative phosphodiestherase</fullName>
    </submittedName>
</protein>
<sequence>MNHNQWKYDAISMYKAGKTYAEIAESLGKPYFTIATHLRRHLKSGKFDRTPNPASDWNWVQIEPPKRSRNPTIFVIGDTQCKQGIDLEYMHWIGAYIARKKPDIIVHLGDHYDMASLSTYDKSTLSAEGRRVQLDIEAGDEGLAILQQYIDDVPEYNPRKVVTLGNHEDRIDRFVSINPEFQGFLGTEKLAFHDLGWEVIPFLKPINICGINFVHYLANTMTGRPLGGSALNRLKQVGESYVMGHQQVFDYAERPLQLSGKKQLGIIVGACYNHDEGYKGYRGNHHFRGCVMLYECSDGYALHKNITLQHMQNLYEGTTV</sequence>
<organism evidence="2 3">
    <name type="scientific">Acinetobacter phage Aristophanes</name>
    <dbReference type="NCBI Taxonomy" id="2759203"/>
    <lineage>
        <taxon>Viruses</taxon>
        <taxon>Duplodnaviria</taxon>
        <taxon>Heunggongvirae</taxon>
        <taxon>Uroviricota</taxon>
        <taxon>Caudoviricetes</taxon>
        <taxon>Autographivirales</taxon>
        <taxon>Autoscriptoviridae</taxon>
        <taxon>Beijerinckvirinae</taxon>
        <taxon>Aristophanesvirus</taxon>
        <taxon>Aristophanesvirus aristophanes</taxon>
    </lineage>
</organism>
<dbReference type="SUPFAM" id="SSF56300">
    <property type="entry name" value="Metallo-dependent phosphatases"/>
    <property type="match status" value="1"/>
</dbReference>
<proteinExistence type="predicted"/>
<accession>A0A7G9VYN5</accession>
<organismHost>
    <name type="scientific">Acinetobacter baumannii</name>
    <dbReference type="NCBI Taxonomy" id="470"/>
</organismHost>
<dbReference type="InterPro" id="IPR029052">
    <property type="entry name" value="Metallo-depent_PP-like"/>
</dbReference>
<evidence type="ECO:0000313" key="2">
    <source>
        <dbReference type="EMBL" id="QNO11450.1"/>
    </source>
</evidence>
<dbReference type="EMBL" id="MT783706">
    <property type="protein sequence ID" value="QNO11450.1"/>
    <property type="molecule type" value="Genomic_DNA"/>
</dbReference>
<dbReference type="GO" id="GO:0016787">
    <property type="term" value="F:hydrolase activity"/>
    <property type="evidence" value="ECO:0007669"/>
    <property type="project" value="InterPro"/>
</dbReference>
<name>A0A7G9VYN5_BPACA</name>
<dbReference type="Pfam" id="PF00149">
    <property type="entry name" value="Metallophos"/>
    <property type="match status" value="1"/>
</dbReference>
<evidence type="ECO:0000259" key="1">
    <source>
        <dbReference type="Pfam" id="PF00149"/>
    </source>
</evidence>
<evidence type="ECO:0000313" key="3">
    <source>
        <dbReference type="Proteomes" id="UP000516232"/>
    </source>
</evidence>